<comment type="caution">
    <text evidence="1">The sequence shown here is derived from an EMBL/GenBank/DDBJ whole genome shotgun (WGS) entry which is preliminary data.</text>
</comment>
<dbReference type="Pfam" id="PF21983">
    <property type="entry name" value="NikA-like"/>
    <property type="match status" value="1"/>
</dbReference>
<accession>A0A1Y5NJY0</accession>
<evidence type="ECO:0000313" key="2">
    <source>
        <dbReference type="Proteomes" id="UP000196534"/>
    </source>
</evidence>
<dbReference type="RefSeq" id="WP_087585567.1">
    <property type="nucleotide sequence ID" value="NZ_CABMKP010000004.1"/>
</dbReference>
<sequence>MKQNKRNRLTIRLDDNEFNQVNLNASISGLNKSSYIRYVLINTKPPIHKFDKAMIIQVAKIGNNLNQIARHANTHKAIDDIVLRQIIDVNKKLDDLMLQKQNLRS</sequence>
<proteinExistence type="predicted"/>
<dbReference type="Proteomes" id="UP000196534">
    <property type="component" value="Unassembled WGS sequence"/>
</dbReference>
<dbReference type="AlphaFoldDB" id="A0A1Y5NJY0"/>
<dbReference type="EMBL" id="NDYR01000004">
    <property type="protein sequence ID" value="OUT19693.1"/>
    <property type="molecule type" value="Genomic_DNA"/>
</dbReference>
<name>A0A1Y5NJY0_9BACT</name>
<dbReference type="InterPro" id="IPR053842">
    <property type="entry name" value="NikA-like"/>
</dbReference>
<reference evidence="1 2" key="1">
    <citation type="submission" date="2017-04" db="EMBL/GenBank/DDBJ databases">
        <title>Complete genome of Campylobacter concisus ATCC 33237T and draft genomes for an additional eight well characterized C. concisus strains.</title>
        <authorList>
            <person name="Cornelius A.J."/>
            <person name="Miller W.G."/>
            <person name="Lastovica A.J."/>
            <person name="On S.L."/>
            <person name="French N.P."/>
            <person name="Vandenberg O."/>
            <person name="Biggs P.J."/>
        </authorList>
    </citation>
    <scope>NUCLEOTIDE SEQUENCE [LARGE SCALE GENOMIC DNA]</scope>
    <source>
        <strain evidence="1 2">Lasto205.94</strain>
    </source>
</reference>
<protein>
    <submittedName>
        <fullName evidence="1">Uncharacterized protein</fullName>
    </submittedName>
</protein>
<gene>
    <name evidence="1" type="ORF">B9N61_01130</name>
</gene>
<evidence type="ECO:0000313" key="1">
    <source>
        <dbReference type="EMBL" id="OUT19693.1"/>
    </source>
</evidence>
<organism evidence="1 2">
    <name type="scientific">Campylobacter concisus</name>
    <dbReference type="NCBI Taxonomy" id="199"/>
    <lineage>
        <taxon>Bacteria</taxon>
        <taxon>Pseudomonadati</taxon>
        <taxon>Campylobacterota</taxon>
        <taxon>Epsilonproteobacteria</taxon>
        <taxon>Campylobacterales</taxon>
        <taxon>Campylobacteraceae</taxon>
        <taxon>Campylobacter</taxon>
    </lineage>
</organism>